<sequence>MSNKRLSLMLSELFEMGFKTVSESVISSSKLFPGTIYLTGICEVSFAENRLVLEIAFALSAEIFSIHFAEIVGGVFLRFSVVSLLQLSWLKVSTMSLPARVSFVTNDLGGDFLVDYSELQCRQREPVQYRNVL</sequence>
<dbReference type="Proteomes" id="UP000078200">
    <property type="component" value="Unassembled WGS sequence"/>
</dbReference>
<reference evidence="1" key="1">
    <citation type="submission" date="2020-05" db="UniProtKB">
        <authorList>
            <consortium name="EnsemblMetazoa"/>
        </authorList>
    </citation>
    <scope>IDENTIFICATION</scope>
    <source>
        <strain evidence="1">TTRI</strain>
    </source>
</reference>
<dbReference type="VEuPathDB" id="VectorBase:GAUT007375"/>
<evidence type="ECO:0000313" key="1">
    <source>
        <dbReference type="EnsemblMetazoa" id="GAUT007375-PA"/>
    </source>
</evidence>
<accession>A0A1A9UK34</accession>
<protein>
    <submittedName>
        <fullName evidence="1">Uncharacterized protein</fullName>
    </submittedName>
</protein>
<dbReference type="EnsemblMetazoa" id="GAUT007375-RA">
    <property type="protein sequence ID" value="GAUT007375-PA"/>
    <property type="gene ID" value="GAUT007375"/>
</dbReference>
<keyword evidence="2" id="KW-1185">Reference proteome</keyword>
<organism evidence="1 2">
    <name type="scientific">Glossina austeni</name>
    <name type="common">Savannah tsetse fly</name>
    <dbReference type="NCBI Taxonomy" id="7395"/>
    <lineage>
        <taxon>Eukaryota</taxon>
        <taxon>Metazoa</taxon>
        <taxon>Ecdysozoa</taxon>
        <taxon>Arthropoda</taxon>
        <taxon>Hexapoda</taxon>
        <taxon>Insecta</taxon>
        <taxon>Pterygota</taxon>
        <taxon>Neoptera</taxon>
        <taxon>Endopterygota</taxon>
        <taxon>Diptera</taxon>
        <taxon>Brachycera</taxon>
        <taxon>Muscomorpha</taxon>
        <taxon>Hippoboscoidea</taxon>
        <taxon>Glossinidae</taxon>
        <taxon>Glossina</taxon>
    </lineage>
</organism>
<evidence type="ECO:0000313" key="2">
    <source>
        <dbReference type="Proteomes" id="UP000078200"/>
    </source>
</evidence>
<proteinExistence type="predicted"/>
<dbReference type="AlphaFoldDB" id="A0A1A9UK34"/>
<name>A0A1A9UK34_GLOAU</name>